<dbReference type="Proteomes" id="UP000178943">
    <property type="component" value="Unassembled WGS sequence"/>
</dbReference>
<dbReference type="AlphaFoldDB" id="A0A1F5VXX6"/>
<dbReference type="CDD" id="cd01908">
    <property type="entry name" value="YafJ"/>
    <property type="match status" value="1"/>
</dbReference>
<dbReference type="InterPro" id="IPR026869">
    <property type="entry name" value="EgtC-like"/>
</dbReference>
<evidence type="ECO:0000256" key="1">
    <source>
        <dbReference type="ARBA" id="ARBA00022962"/>
    </source>
</evidence>
<dbReference type="STRING" id="1817863.A2Y62_16080"/>
<dbReference type="Gene3D" id="3.60.20.10">
    <property type="entry name" value="Glutamine Phosphoribosylpyrophosphate, subunit 1, domain 1"/>
    <property type="match status" value="1"/>
</dbReference>
<keyword evidence="1" id="KW-0315">Glutamine amidotransferase</keyword>
<protein>
    <recommendedName>
        <fullName evidence="2">Glutamine amidotransferase type-2 domain-containing protein</fullName>
    </recommendedName>
</protein>
<dbReference type="PROSITE" id="PS51278">
    <property type="entry name" value="GATASE_TYPE_2"/>
    <property type="match status" value="1"/>
</dbReference>
<evidence type="ECO:0000313" key="4">
    <source>
        <dbReference type="Proteomes" id="UP000178943"/>
    </source>
</evidence>
<sequence>MCRLLGLISNKSIDLVFTLELYQVLSNKNPDGWGLGWYDSDYRVEIDKEGIGNIDRQSKLIRVSKEAQSHIIISNVRNKGKDDIPASKENAHPFQYNNWLFAHDGDMDREYWLRKLDNKYKHLLQGTTDSEVYFYWIMQNIEKAGDEIVGIKNALNEIKQRYHSGLNFLLCNGMMLYAFRYASINKEHYSLYWLKRDASTPEPVDLVSKETNALLHSNSLKGEKAVLVCSEKLTEENWSEINNGYLLEINTNLSTKIHSIL</sequence>
<organism evidence="3 4">
    <name type="scientific">Candidatus Fischerbacteria bacterium RBG_13_37_8</name>
    <dbReference type="NCBI Taxonomy" id="1817863"/>
    <lineage>
        <taxon>Bacteria</taxon>
        <taxon>Candidatus Fischeribacteriota</taxon>
    </lineage>
</organism>
<proteinExistence type="predicted"/>
<dbReference type="PANTHER" id="PTHR42824">
    <property type="entry name" value="GLUTAMINE AMIDOTRANSFERASE"/>
    <property type="match status" value="1"/>
</dbReference>
<reference evidence="3 4" key="1">
    <citation type="journal article" date="2016" name="Nat. Commun.">
        <title>Thousands of microbial genomes shed light on interconnected biogeochemical processes in an aquifer system.</title>
        <authorList>
            <person name="Anantharaman K."/>
            <person name="Brown C.T."/>
            <person name="Hug L.A."/>
            <person name="Sharon I."/>
            <person name="Castelle C.J."/>
            <person name="Probst A.J."/>
            <person name="Thomas B.C."/>
            <person name="Singh A."/>
            <person name="Wilkins M.J."/>
            <person name="Karaoz U."/>
            <person name="Brodie E.L."/>
            <person name="Williams K.H."/>
            <person name="Hubbard S.S."/>
            <person name="Banfield J.F."/>
        </authorList>
    </citation>
    <scope>NUCLEOTIDE SEQUENCE [LARGE SCALE GENOMIC DNA]</scope>
</reference>
<comment type="caution">
    <text evidence="3">The sequence shown here is derived from an EMBL/GenBank/DDBJ whole genome shotgun (WGS) entry which is preliminary data.</text>
</comment>
<feature type="domain" description="Glutamine amidotransferase type-2" evidence="2">
    <location>
        <begin position="2"/>
        <end position="252"/>
    </location>
</feature>
<dbReference type="SUPFAM" id="SSF56235">
    <property type="entry name" value="N-terminal nucleophile aminohydrolases (Ntn hydrolases)"/>
    <property type="match status" value="1"/>
</dbReference>
<dbReference type="InterPro" id="IPR029055">
    <property type="entry name" value="Ntn_hydrolases_N"/>
</dbReference>
<dbReference type="Pfam" id="PF13230">
    <property type="entry name" value="GATase_4"/>
    <property type="match status" value="1"/>
</dbReference>
<dbReference type="InterPro" id="IPR017932">
    <property type="entry name" value="GATase_2_dom"/>
</dbReference>
<name>A0A1F5VXX6_9BACT</name>
<evidence type="ECO:0000259" key="2">
    <source>
        <dbReference type="PROSITE" id="PS51278"/>
    </source>
</evidence>
<evidence type="ECO:0000313" key="3">
    <source>
        <dbReference type="EMBL" id="OGF68240.1"/>
    </source>
</evidence>
<accession>A0A1F5VXX6</accession>
<dbReference type="PANTHER" id="PTHR42824:SF1">
    <property type="entry name" value="GLUTAMINE AMIDOTRANSFERASE YAFJ-RELATED"/>
    <property type="match status" value="1"/>
</dbReference>
<gene>
    <name evidence="3" type="ORF">A2Y62_16080</name>
</gene>
<dbReference type="EMBL" id="MFGW01000008">
    <property type="protein sequence ID" value="OGF68240.1"/>
    <property type="molecule type" value="Genomic_DNA"/>
</dbReference>